<dbReference type="AlphaFoldDB" id="A0A856QT07"/>
<dbReference type="Gene3D" id="3.40.50.720">
    <property type="entry name" value="NAD(P)-binding Rossmann-like Domain"/>
    <property type="match status" value="1"/>
</dbReference>
<dbReference type="InterPro" id="IPR005097">
    <property type="entry name" value="Sacchrp_dh_NADP-bd"/>
</dbReference>
<evidence type="ECO:0000313" key="3">
    <source>
        <dbReference type="Proteomes" id="UP000324285"/>
    </source>
</evidence>
<dbReference type="InterPro" id="IPR036291">
    <property type="entry name" value="NAD(P)-bd_dom_sf"/>
</dbReference>
<accession>A0A856QT07</accession>
<dbReference type="KEGG" id="hbh:E4T21_16870"/>
<evidence type="ECO:0000313" key="2">
    <source>
        <dbReference type="EMBL" id="QEM83030.2"/>
    </source>
</evidence>
<organism evidence="2 3">
    <name type="scientific">Halomonas binhaiensis</name>
    <dbReference type="NCBI Taxonomy" id="2562282"/>
    <lineage>
        <taxon>Bacteria</taxon>
        <taxon>Pseudomonadati</taxon>
        <taxon>Pseudomonadota</taxon>
        <taxon>Gammaproteobacteria</taxon>
        <taxon>Oceanospirillales</taxon>
        <taxon>Halomonadaceae</taxon>
        <taxon>Halomonas</taxon>
    </lineage>
</organism>
<protein>
    <submittedName>
        <fullName evidence="2">Saccharopine dehydrogenase NADP-binding domain-containing protein</fullName>
    </submittedName>
</protein>
<dbReference type="Proteomes" id="UP000324285">
    <property type="component" value="Chromosome"/>
</dbReference>
<proteinExistence type="predicted"/>
<dbReference type="SUPFAM" id="SSF51735">
    <property type="entry name" value="NAD(P)-binding Rossmann-fold domains"/>
    <property type="match status" value="1"/>
</dbReference>
<dbReference type="PANTHER" id="PTHR43781:SF1">
    <property type="entry name" value="SACCHAROPINE DEHYDROGENASE"/>
    <property type="match status" value="1"/>
</dbReference>
<sequence length="330" mass="34247">MIYGAAGYTGSMAAEHAASAGLDLVLAGRDRDRAALEVLAARLGTDVRLFALDDSGAIETGLEGISVLLNTAGPFNNTAEPLMSAAIRAGVHYLDFSAEIDTYRQALALDGQARAAGVMLLPGSGGSVAMLGSLAGHAVARIKDPHKISIALHVAGGMSRGSAISASQNIVTETLHLVDGELVVRSSEDVRDFDFGKGPQSSVPVTLPDLVTLHQATGVTDIETFVHVTAGAFPSGDIEDLPAGPGTEERAANRYRAAVEVSDTDGNVVYSVLDTVNGYTFTAMAAAEAARRVLAGEVRPGFQTPVGLFGHVFAETIADTRITDLLPDEY</sequence>
<evidence type="ECO:0000259" key="1">
    <source>
        <dbReference type="Pfam" id="PF03435"/>
    </source>
</evidence>
<dbReference type="EMBL" id="CP038437">
    <property type="protein sequence ID" value="QEM83030.2"/>
    <property type="molecule type" value="Genomic_DNA"/>
</dbReference>
<keyword evidence="3" id="KW-1185">Reference proteome</keyword>
<gene>
    <name evidence="2" type="ORF">E4T21_16870</name>
</gene>
<reference evidence="2" key="1">
    <citation type="submission" date="2021-02" db="EMBL/GenBank/DDBJ databases">
        <title>Strain Y2R2, a novel species of the genus Halomonas.</title>
        <authorList>
            <person name="Huang H."/>
        </authorList>
    </citation>
    <scope>NUCLEOTIDE SEQUENCE</scope>
    <source>
        <strain evidence="2">Y2R2</strain>
    </source>
</reference>
<dbReference type="PANTHER" id="PTHR43781">
    <property type="entry name" value="SACCHAROPINE DEHYDROGENASE"/>
    <property type="match status" value="1"/>
</dbReference>
<dbReference type="Pfam" id="PF03435">
    <property type="entry name" value="Sacchrp_dh_NADP"/>
    <property type="match status" value="1"/>
</dbReference>
<feature type="domain" description="Saccharopine dehydrogenase NADP binding" evidence="1">
    <location>
        <begin position="2"/>
        <end position="120"/>
    </location>
</feature>
<name>A0A856QT07_9GAMM</name>